<dbReference type="Proteomes" id="UP000515873">
    <property type="component" value="Chromosome"/>
</dbReference>
<organism evidence="2 3">
    <name type="scientific">Dyella telluris</name>
    <dbReference type="NCBI Taxonomy" id="2763498"/>
    <lineage>
        <taxon>Bacteria</taxon>
        <taxon>Pseudomonadati</taxon>
        <taxon>Pseudomonadota</taxon>
        <taxon>Gammaproteobacteria</taxon>
        <taxon>Lysobacterales</taxon>
        <taxon>Rhodanobacteraceae</taxon>
        <taxon>Dyella</taxon>
    </lineage>
</organism>
<evidence type="ECO:0000313" key="3">
    <source>
        <dbReference type="Proteomes" id="UP000515873"/>
    </source>
</evidence>
<proteinExistence type="predicted"/>
<evidence type="ECO:0000313" key="2">
    <source>
        <dbReference type="EMBL" id="QNK00225.1"/>
    </source>
</evidence>
<gene>
    <name evidence="2" type="ORF">H8F01_14000</name>
</gene>
<sequence length="144" mass="14945">MKRLLLASLWLACVVAMPAAHAADELDCKLHFELSSWSLIYKHVSGKGTVTCNNGQSMKVKLDANGGGLSVGSSRIDDGTGEFTSLHSISEIPGTYADVNANTAIKAGNAQVLTKGVVSLAIAGVGHGFEMGVTLGELTITQDN</sequence>
<dbReference type="EMBL" id="CP060412">
    <property type="protein sequence ID" value="QNK00225.1"/>
    <property type="molecule type" value="Genomic_DNA"/>
</dbReference>
<keyword evidence="3" id="KW-1185">Reference proteome</keyword>
<accession>A0A7G8Q0B7</accession>
<dbReference type="RefSeq" id="WP_187055705.1">
    <property type="nucleotide sequence ID" value="NZ_CP060412.1"/>
</dbReference>
<evidence type="ECO:0008006" key="4">
    <source>
        <dbReference type="Google" id="ProtNLM"/>
    </source>
</evidence>
<keyword evidence="1" id="KW-0732">Signal</keyword>
<protein>
    <recommendedName>
        <fullName evidence="4">Secreted protein</fullName>
    </recommendedName>
</protein>
<evidence type="ECO:0000256" key="1">
    <source>
        <dbReference type="SAM" id="SignalP"/>
    </source>
</evidence>
<dbReference type="AlphaFoldDB" id="A0A7G8Q0B7"/>
<reference evidence="2 3" key="1">
    <citation type="submission" date="2020-08" db="EMBL/GenBank/DDBJ databases">
        <title>Dyella sp. G9 isolated from forest soil.</title>
        <authorList>
            <person name="Fu J."/>
            <person name="Qiu L."/>
        </authorList>
    </citation>
    <scope>NUCLEOTIDE SEQUENCE [LARGE SCALE GENOMIC DNA]</scope>
    <source>
        <strain evidence="2 3">G9</strain>
    </source>
</reference>
<feature type="chain" id="PRO_5028919361" description="Secreted protein" evidence="1">
    <location>
        <begin position="23"/>
        <end position="144"/>
    </location>
</feature>
<name>A0A7G8Q0B7_9GAMM</name>
<dbReference type="KEGG" id="dtl:H8F01_14000"/>
<feature type="signal peptide" evidence="1">
    <location>
        <begin position="1"/>
        <end position="22"/>
    </location>
</feature>